<organism evidence="2">
    <name type="scientific">Candidatus Kentrum sp. TUN</name>
    <dbReference type="NCBI Taxonomy" id="2126343"/>
    <lineage>
        <taxon>Bacteria</taxon>
        <taxon>Pseudomonadati</taxon>
        <taxon>Pseudomonadota</taxon>
        <taxon>Gammaproteobacteria</taxon>
        <taxon>Candidatus Kentrum</taxon>
    </lineage>
</organism>
<dbReference type="Pfam" id="PF13683">
    <property type="entry name" value="rve_3"/>
    <property type="match status" value="1"/>
</dbReference>
<evidence type="ECO:0000313" key="2">
    <source>
        <dbReference type="EMBL" id="VFK63488.1"/>
    </source>
</evidence>
<name>A0A451ABR5_9GAMM</name>
<sequence length="145" mass="17126">MSAIVKEVYDAFVEAGVSEEKSTLAAKAVSDDNPYSESLFRTLKYCPAYPGKPFENIEQARQWVHRFVQWYNQEHRHSAIRYVTPGQRHRGEDTALLKKRQKLYETAKVRNPHRWSGKTRNWNPVNEVWLNPPREIRAREQKVCK</sequence>
<dbReference type="InterPro" id="IPR012337">
    <property type="entry name" value="RNaseH-like_sf"/>
</dbReference>
<dbReference type="AlphaFoldDB" id="A0A451ABR5"/>
<accession>A0A451ABR5</accession>
<protein>
    <submittedName>
        <fullName evidence="2">Integrase core domain-containing protein</fullName>
    </submittedName>
</protein>
<evidence type="ECO:0000259" key="1">
    <source>
        <dbReference type="Pfam" id="PF13683"/>
    </source>
</evidence>
<feature type="domain" description="Integrase catalytic" evidence="1">
    <location>
        <begin position="30"/>
        <end position="85"/>
    </location>
</feature>
<dbReference type="EMBL" id="CAADFX010000215">
    <property type="protein sequence ID" value="VFK63488.1"/>
    <property type="molecule type" value="Genomic_DNA"/>
</dbReference>
<dbReference type="GO" id="GO:0015074">
    <property type="term" value="P:DNA integration"/>
    <property type="evidence" value="ECO:0007669"/>
    <property type="project" value="InterPro"/>
</dbReference>
<proteinExistence type="predicted"/>
<dbReference type="SUPFAM" id="SSF53098">
    <property type="entry name" value="Ribonuclease H-like"/>
    <property type="match status" value="1"/>
</dbReference>
<dbReference type="InterPro" id="IPR001584">
    <property type="entry name" value="Integrase_cat-core"/>
</dbReference>
<reference evidence="2" key="1">
    <citation type="submission" date="2019-02" db="EMBL/GenBank/DDBJ databases">
        <authorList>
            <person name="Gruber-Vodicka R. H."/>
            <person name="Seah K. B. B."/>
        </authorList>
    </citation>
    <scope>NUCLEOTIDE SEQUENCE</scope>
    <source>
        <strain evidence="2">BECK_BY1</strain>
    </source>
</reference>
<gene>
    <name evidence="2" type="ORF">BECKTUN1418D_GA0071000_12155</name>
</gene>